<reference evidence="1 2" key="1">
    <citation type="submission" date="2019-11" db="EMBL/GenBank/DDBJ databases">
        <title>Draft genome sequences of five Paenibacillus species of dairy origin.</title>
        <authorList>
            <person name="Olajide A.M."/>
            <person name="Chen S."/>
            <person name="Lapointe G."/>
        </authorList>
    </citation>
    <scope>NUCLEOTIDE SEQUENCE [LARGE SCALE GENOMIC DNA]</scope>
    <source>
        <strain evidence="1 2">2CS3</strain>
    </source>
</reference>
<keyword evidence="2" id="KW-1185">Reference proteome</keyword>
<comment type="caution">
    <text evidence="1">The sequence shown here is derived from an EMBL/GenBank/DDBJ whole genome shotgun (WGS) entry which is preliminary data.</text>
</comment>
<accession>A0A7X2ZEQ6</accession>
<organism evidence="1 2">
    <name type="scientific">Paenibacillus validus</name>
    <dbReference type="NCBI Taxonomy" id="44253"/>
    <lineage>
        <taxon>Bacteria</taxon>
        <taxon>Bacillati</taxon>
        <taxon>Bacillota</taxon>
        <taxon>Bacilli</taxon>
        <taxon>Bacillales</taxon>
        <taxon>Paenibacillaceae</taxon>
        <taxon>Paenibacillus</taxon>
    </lineage>
</organism>
<sequence>MKGLAAQKRHQPTKRLSFGEKAEVLKRYEVYSYQIAHYLLQREDAARRAAENTLLSLYQSDDFFMEAEADKADRVKKETIRHALRVRQAAAGATGA</sequence>
<evidence type="ECO:0000313" key="1">
    <source>
        <dbReference type="EMBL" id="MUG72965.1"/>
    </source>
</evidence>
<gene>
    <name evidence="1" type="ORF">GNP93_20105</name>
</gene>
<dbReference type="RefSeq" id="WP_127608211.1">
    <property type="nucleotide sequence ID" value="NZ_JARTHK010000124.1"/>
</dbReference>
<dbReference type="AlphaFoldDB" id="A0A7X2ZEQ6"/>
<dbReference type="Proteomes" id="UP000450917">
    <property type="component" value="Unassembled WGS sequence"/>
</dbReference>
<name>A0A7X2ZEQ6_9BACL</name>
<dbReference type="EMBL" id="WNZX01000019">
    <property type="protein sequence ID" value="MUG72965.1"/>
    <property type="molecule type" value="Genomic_DNA"/>
</dbReference>
<proteinExistence type="predicted"/>
<protein>
    <submittedName>
        <fullName evidence="1">Uncharacterized protein</fullName>
    </submittedName>
</protein>
<evidence type="ECO:0000313" key="2">
    <source>
        <dbReference type="Proteomes" id="UP000450917"/>
    </source>
</evidence>